<evidence type="ECO:0000256" key="7">
    <source>
        <dbReference type="ARBA" id="ARBA00018542"/>
    </source>
</evidence>
<dbReference type="GO" id="GO:0006660">
    <property type="term" value="P:phosphatidylserine catabolic process"/>
    <property type="evidence" value="ECO:0007669"/>
    <property type="project" value="TreeGrafter"/>
</dbReference>
<evidence type="ECO:0000313" key="23">
    <source>
        <dbReference type="Proteomes" id="UP000697127"/>
    </source>
</evidence>
<dbReference type="Gene3D" id="3.40.50.1820">
    <property type="entry name" value="alpha/beta hydrolase"/>
    <property type="match status" value="1"/>
</dbReference>
<dbReference type="EC" id="3.1.1.3" evidence="6"/>
<dbReference type="Pfam" id="PF26363">
    <property type="entry name" value="Phospholipase-like"/>
    <property type="match status" value="1"/>
</dbReference>
<keyword evidence="17" id="KW-0472">Membrane</keyword>
<dbReference type="EMBL" id="PUHW01000059">
    <property type="protein sequence ID" value="KAG0689827.1"/>
    <property type="molecule type" value="Genomic_DNA"/>
</dbReference>
<dbReference type="PANTHER" id="PTHR47175:SF2">
    <property type="entry name" value="LIPASE ATG15-RELATED"/>
    <property type="match status" value="1"/>
</dbReference>
<evidence type="ECO:0000256" key="15">
    <source>
        <dbReference type="ARBA" id="ARBA00023006"/>
    </source>
</evidence>
<evidence type="ECO:0000256" key="5">
    <source>
        <dbReference type="ARBA" id="ARBA00011137"/>
    </source>
</evidence>
<dbReference type="Proteomes" id="UP000697127">
    <property type="component" value="Unassembled WGS sequence"/>
</dbReference>
<evidence type="ECO:0000256" key="21">
    <source>
        <dbReference type="SAM" id="MobiDB-lite"/>
    </source>
</evidence>
<comment type="similarity">
    <text evidence="4">Belongs to the AB hydrolase superfamily. Lipase family.</text>
</comment>
<evidence type="ECO:0000256" key="6">
    <source>
        <dbReference type="ARBA" id="ARBA00013279"/>
    </source>
</evidence>
<keyword evidence="16" id="KW-0443">Lipid metabolism</keyword>
<dbReference type="PANTHER" id="PTHR47175">
    <property type="entry name" value="LIPASE ATG15-RELATED"/>
    <property type="match status" value="1"/>
</dbReference>
<evidence type="ECO:0000256" key="1">
    <source>
        <dbReference type="ARBA" id="ARBA00001024"/>
    </source>
</evidence>
<dbReference type="GO" id="GO:0046461">
    <property type="term" value="P:neutral lipid catabolic process"/>
    <property type="evidence" value="ECO:0007669"/>
    <property type="project" value="TreeGrafter"/>
</dbReference>
<evidence type="ECO:0000256" key="13">
    <source>
        <dbReference type="ARBA" id="ARBA00022968"/>
    </source>
</evidence>
<dbReference type="SUPFAM" id="SSF53474">
    <property type="entry name" value="alpha/beta-Hydrolases"/>
    <property type="match status" value="1"/>
</dbReference>
<feature type="compositionally biased region" description="Low complexity" evidence="21">
    <location>
        <begin position="456"/>
        <end position="471"/>
    </location>
</feature>
<evidence type="ECO:0000256" key="18">
    <source>
        <dbReference type="ARBA" id="ARBA00023180"/>
    </source>
</evidence>
<comment type="subcellular location">
    <subcellularLocation>
        <location evidence="3">Endosome</location>
        <location evidence="3">Multivesicular body membrane</location>
        <topology evidence="3">Single-pass type II membrane protein</topology>
    </subcellularLocation>
    <subcellularLocation>
        <location evidence="2">Prevacuolar compartment membrane</location>
        <topology evidence="2">Single-pass type II membrane protein</topology>
    </subcellularLocation>
</comment>
<dbReference type="InterPro" id="IPR050805">
    <property type="entry name" value="ATG15_Lipase"/>
</dbReference>
<dbReference type="InterPro" id="IPR029058">
    <property type="entry name" value="AB_hydrolase_fold"/>
</dbReference>
<keyword evidence="11" id="KW-0378">Hydrolase</keyword>
<evidence type="ECO:0000256" key="10">
    <source>
        <dbReference type="ARBA" id="ARBA00022753"/>
    </source>
</evidence>
<feature type="region of interest" description="Disordered" evidence="21">
    <location>
        <begin position="452"/>
        <end position="471"/>
    </location>
</feature>
<dbReference type="AlphaFoldDB" id="A0A9P6WPD1"/>
<evidence type="ECO:0000256" key="19">
    <source>
        <dbReference type="ARBA" id="ARBA00024663"/>
    </source>
</evidence>
<organism evidence="22 23">
    <name type="scientific">Pichia californica</name>
    <dbReference type="NCBI Taxonomy" id="460514"/>
    <lineage>
        <taxon>Eukaryota</taxon>
        <taxon>Fungi</taxon>
        <taxon>Dikarya</taxon>
        <taxon>Ascomycota</taxon>
        <taxon>Saccharomycotina</taxon>
        <taxon>Pichiomycetes</taxon>
        <taxon>Pichiales</taxon>
        <taxon>Pichiaceae</taxon>
        <taxon>Pichia</taxon>
    </lineage>
</organism>
<evidence type="ECO:0000256" key="9">
    <source>
        <dbReference type="ARBA" id="ARBA00022692"/>
    </source>
</evidence>
<sequence>MSENNTYATPLIHLKGSDNIDIGLNLNLKHIYNKVPDVMFGRIDLSSSNIDINNNNFNDISIYADNGIKTSCSVKAQYQNIQRIKQRDPQSVESYIYHSLQHPEINTYDSLEWSIDSVLVPNITDPETILQLAKLASNAYARLPADPSWRDVNDPDSNYGKGFNNTDGFGWSETGIRGHVFVENIEDEQHINRPPLIIIAIKGTTAAGLGGGNGGNDGEGGKTGDDGKTVEMDKLNDNLLFSCCCARVSSLWSTVCDCYEKAYTCNQNCLENSLRNPDRYYKAVLDIYRDVRRYYPDSEVWVTGHSLGGALSSLLGRTYGLPVVTFEAPGEMLATKRLHLPIPPGLPISMEHVWHFGNNADPIFMGVCNGASSTCGMAGYAMETVCHSGMTCTYDTIKDKGWHVNILNHRLKTVIDELLMKSNETAQCIKPPPCIDCYDWTFVDHNANNRKRRTTITKSSSTSSTKSLHSTTTTSTKERKCLKRTWYGTCYKWSDDDDDDDDDGNKGELKRDINIKFPKQTGL</sequence>
<evidence type="ECO:0000256" key="12">
    <source>
        <dbReference type="ARBA" id="ARBA00022963"/>
    </source>
</evidence>
<feature type="region of interest" description="Disordered" evidence="21">
    <location>
        <begin position="496"/>
        <end position="523"/>
    </location>
</feature>
<evidence type="ECO:0000256" key="4">
    <source>
        <dbReference type="ARBA" id="ARBA00010701"/>
    </source>
</evidence>
<evidence type="ECO:0000256" key="3">
    <source>
        <dbReference type="ARBA" id="ARBA00004343"/>
    </source>
</evidence>
<accession>A0A9P6WPD1</accession>
<keyword evidence="10" id="KW-0967">Endosome</keyword>
<dbReference type="GO" id="GO:0004620">
    <property type="term" value="F:phospholipase activity"/>
    <property type="evidence" value="ECO:0007669"/>
    <property type="project" value="TreeGrafter"/>
</dbReference>
<feature type="compositionally biased region" description="Basic and acidic residues" evidence="21">
    <location>
        <begin position="504"/>
        <end position="514"/>
    </location>
</feature>
<dbReference type="GO" id="GO:0004806">
    <property type="term" value="F:triacylglycerol lipase activity"/>
    <property type="evidence" value="ECO:0007669"/>
    <property type="project" value="UniProtKB-EC"/>
</dbReference>
<keyword evidence="23" id="KW-1185">Reference proteome</keyword>
<evidence type="ECO:0000256" key="11">
    <source>
        <dbReference type="ARBA" id="ARBA00022801"/>
    </source>
</evidence>
<comment type="subunit">
    <text evidence="5">Binds to both phosphatidylinositol (PI) and phosphatidylinositol 3,5-bisphosphate (PIP2).</text>
</comment>
<keyword evidence="13" id="KW-0735">Signal-anchor</keyword>
<keyword evidence="9" id="KW-0812">Transmembrane</keyword>
<comment type="function">
    <text evidence="19">Lipase which is essential for lysis of subvacuolar cytoplasm to vacuole targeted bodies and intravacuolar autophagic bodies. Involved in the lysis of intravacuolar multivesicular body (MVB) vesicles. The intravacuolar membrane disintegration by ATG15 is critical to life span extension.</text>
</comment>
<evidence type="ECO:0000256" key="17">
    <source>
        <dbReference type="ARBA" id="ARBA00023136"/>
    </source>
</evidence>
<proteinExistence type="inferred from homology"/>
<name>A0A9P6WPD1_9ASCO</name>
<evidence type="ECO:0000313" key="22">
    <source>
        <dbReference type="EMBL" id="KAG0689827.1"/>
    </source>
</evidence>
<evidence type="ECO:0000256" key="16">
    <source>
        <dbReference type="ARBA" id="ARBA00023098"/>
    </source>
</evidence>
<protein>
    <recommendedName>
        <fullName evidence="7">Putative lipase ATG15</fullName>
        <ecNumber evidence="6">3.1.1.3</ecNumber>
    </recommendedName>
    <alternativeName>
        <fullName evidence="20">Autophagy-related protein 15</fullName>
    </alternativeName>
    <alternativeName>
        <fullName evidence="8">Putative lipase atg15</fullName>
    </alternativeName>
</protein>
<dbReference type="GO" id="GO:0032585">
    <property type="term" value="C:multivesicular body membrane"/>
    <property type="evidence" value="ECO:0007669"/>
    <property type="project" value="UniProtKB-SubCell"/>
</dbReference>
<evidence type="ECO:0000256" key="14">
    <source>
        <dbReference type="ARBA" id="ARBA00022989"/>
    </source>
</evidence>
<comment type="catalytic activity">
    <reaction evidence="1">
        <text>a triacylglycerol + H2O = a diacylglycerol + a fatty acid + H(+)</text>
        <dbReference type="Rhea" id="RHEA:12044"/>
        <dbReference type="ChEBI" id="CHEBI:15377"/>
        <dbReference type="ChEBI" id="CHEBI:15378"/>
        <dbReference type="ChEBI" id="CHEBI:17855"/>
        <dbReference type="ChEBI" id="CHEBI:18035"/>
        <dbReference type="ChEBI" id="CHEBI:28868"/>
        <dbReference type="EC" id="3.1.1.3"/>
    </reaction>
</comment>
<keyword evidence="15" id="KW-0072">Autophagy</keyword>
<keyword evidence="12" id="KW-0442">Lipid degradation</keyword>
<evidence type="ECO:0000256" key="20">
    <source>
        <dbReference type="ARBA" id="ARBA00029828"/>
    </source>
</evidence>
<reference evidence="22" key="1">
    <citation type="submission" date="2020-11" db="EMBL/GenBank/DDBJ databases">
        <title>Kefir isolates.</title>
        <authorList>
            <person name="Marcisauskas S."/>
            <person name="Kim Y."/>
            <person name="Blasche S."/>
        </authorList>
    </citation>
    <scope>NUCLEOTIDE SEQUENCE</scope>
    <source>
        <strain evidence="22">Olga-1</strain>
    </source>
</reference>
<evidence type="ECO:0000256" key="2">
    <source>
        <dbReference type="ARBA" id="ARBA00004270"/>
    </source>
</evidence>
<keyword evidence="18" id="KW-0325">Glycoprotein</keyword>
<evidence type="ECO:0000256" key="8">
    <source>
        <dbReference type="ARBA" id="ARBA00019241"/>
    </source>
</evidence>
<gene>
    <name evidence="22" type="primary">ATG15</name>
    <name evidence="22" type="ORF">C6P40_004396</name>
</gene>
<comment type="caution">
    <text evidence="22">The sequence shown here is derived from an EMBL/GenBank/DDBJ whole genome shotgun (WGS) entry which is preliminary data.</text>
</comment>
<dbReference type="GO" id="GO:0005775">
    <property type="term" value="C:vacuolar lumen"/>
    <property type="evidence" value="ECO:0007669"/>
    <property type="project" value="TreeGrafter"/>
</dbReference>
<keyword evidence="14" id="KW-1133">Transmembrane helix</keyword>
<dbReference type="GO" id="GO:0034727">
    <property type="term" value="P:piecemeal microautophagy of the nucleus"/>
    <property type="evidence" value="ECO:0007669"/>
    <property type="project" value="TreeGrafter"/>
</dbReference>
<dbReference type="GO" id="GO:0034496">
    <property type="term" value="P:multivesicular body membrane disassembly"/>
    <property type="evidence" value="ECO:0007669"/>
    <property type="project" value="TreeGrafter"/>
</dbReference>